<evidence type="ECO:0000313" key="4">
    <source>
        <dbReference type="EMBL" id="UWZ35081.1"/>
    </source>
</evidence>
<dbReference type="Pfam" id="PF00188">
    <property type="entry name" value="CAP"/>
    <property type="match status" value="1"/>
</dbReference>
<name>A0ABY5YZA6_9ACTN</name>
<evidence type="ECO:0000256" key="1">
    <source>
        <dbReference type="SAM" id="MobiDB-lite"/>
    </source>
</evidence>
<dbReference type="EMBL" id="CP073721">
    <property type="protein sequence ID" value="UWZ35081.1"/>
    <property type="molecule type" value="Genomic_DNA"/>
</dbReference>
<evidence type="ECO:0000259" key="3">
    <source>
        <dbReference type="Pfam" id="PF00188"/>
    </source>
</evidence>
<dbReference type="PANTHER" id="PTHR31157">
    <property type="entry name" value="SCP DOMAIN-CONTAINING PROTEIN"/>
    <property type="match status" value="1"/>
</dbReference>
<dbReference type="Proteomes" id="UP001058271">
    <property type="component" value="Chromosome"/>
</dbReference>
<dbReference type="InterPro" id="IPR035940">
    <property type="entry name" value="CAP_sf"/>
</dbReference>
<keyword evidence="2" id="KW-1133">Transmembrane helix</keyword>
<evidence type="ECO:0000256" key="2">
    <source>
        <dbReference type="SAM" id="Phobius"/>
    </source>
</evidence>
<dbReference type="SUPFAM" id="SSF55797">
    <property type="entry name" value="PR-1-like"/>
    <property type="match status" value="1"/>
</dbReference>
<sequence>MSAFGDGRPDSYHPCEPYAPAEGEHVPQHRRGSRLMLVVGVGVVALLVVGAVAFGGPLLLGRSSTSSSSSSDTSTLAGAASSESAGDPSGAASADPGAMGAAPTPTEAATASSAPGRTVSSAPAKTTPPAKPKTTAAIPANASSEAQVLAIANNERAKAGCRPLAANTRLATAARKHSADMAARDYFSHDTPEGVDFATRISDEGYRWSGAAENIAKGQHTPEEVMKAWMNSAGHRANILNCDLEELGVGLAYQGRTAIWTQDFGTPR</sequence>
<protein>
    <recommendedName>
        <fullName evidence="3">SCP domain-containing protein</fullName>
    </recommendedName>
</protein>
<keyword evidence="2" id="KW-0472">Membrane</keyword>
<dbReference type="Gene3D" id="3.40.33.10">
    <property type="entry name" value="CAP"/>
    <property type="match status" value="1"/>
</dbReference>
<keyword evidence="5" id="KW-1185">Reference proteome</keyword>
<dbReference type="InterPro" id="IPR014044">
    <property type="entry name" value="CAP_dom"/>
</dbReference>
<gene>
    <name evidence="4" type="ORF">Drose_28540</name>
</gene>
<feature type="domain" description="SCP" evidence="3">
    <location>
        <begin position="152"/>
        <end position="264"/>
    </location>
</feature>
<evidence type="ECO:0000313" key="5">
    <source>
        <dbReference type="Proteomes" id="UP001058271"/>
    </source>
</evidence>
<dbReference type="RefSeq" id="WP_260724426.1">
    <property type="nucleotide sequence ID" value="NZ_BAAABS010000082.1"/>
</dbReference>
<accession>A0ABY5YZA6</accession>
<feature type="transmembrane region" description="Helical" evidence="2">
    <location>
        <begin position="35"/>
        <end position="60"/>
    </location>
</feature>
<dbReference type="CDD" id="cd05379">
    <property type="entry name" value="CAP_bacterial"/>
    <property type="match status" value="1"/>
</dbReference>
<reference evidence="4" key="1">
    <citation type="submission" date="2021-04" db="EMBL/GenBank/DDBJ databases">
        <title>Biosynthetic gene clusters of Dactylosporangioum roseum.</title>
        <authorList>
            <person name="Hartkoorn R.C."/>
            <person name="Beaudoing E."/>
            <person name="Hot D."/>
            <person name="Moureu S."/>
        </authorList>
    </citation>
    <scope>NUCLEOTIDE SEQUENCE</scope>
    <source>
        <strain evidence="4">NRRL B-16295</strain>
    </source>
</reference>
<dbReference type="PANTHER" id="PTHR31157:SF1">
    <property type="entry name" value="SCP DOMAIN-CONTAINING PROTEIN"/>
    <property type="match status" value="1"/>
</dbReference>
<feature type="region of interest" description="Disordered" evidence="1">
    <location>
        <begin position="1"/>
        <end position="26"/>
    </location>
</feature>
<feature type="region of interest" description="Disordered" evidence="1">
    <location>
        <begin position="61"/>
        <end position="139"/>
    </location>
</feature>
<proteinExistence type="predicted"/>
<keyword evidence="2" id="KW-0812">Transmembrane</keyword>
<organism evidence="4 5">
    <name type="scientific">Dactylosporangium roseum</name>
    <dbReference type="NCBI Taxonomy" id="47989"/>
    <lineage>
        <taxon>Bacteria</taxon>
        <taxon>Bacillati</taxon>
        <taxon>Actinomycetota</taxon>
        <taxon>Actinomycetes</taxon>
        <taxon>Micromonosporales</taxon>
        <taxon>Micromonosporaceae</taxon>
        <taxon>Dactylosporangium</taxon>
    </lineage>
</organism>